<protein>
    <recommendedName>
        <fullName evidence="4">Helix-turn-helix protein</fullName>
    </recommendedName>
</protein>
<keyword evidence="1" id="KW-0175">Coiled coil</keyword>
<dbReference type="Gene3D" id="1.10.260.40">
    <property type="entry name" value="lambda repressor-like DNA-binding domains"/>
    <property type="match status" value="1"/>
</dbReference>
<organism evidence="2 3">
    <name type="scientific">Pseudonocardia hierapolitana</name>
    <dbReference type="NCBI Taxonomy" id="1128676"/>
    <lineage>
        <taxon>Bacteria</taxon>
        <taxon>Bacillati</taxon>
        <taxon>Actinomycetota</taxon>
        <taxon>Actinomycetes</taxon>
        <taxon>Pseudonocardiales</taxon>
        <taxon>Pseudonocardiaceae</taxon>
        <taxon>Pseudonocardia</taxon>
    </lineage>
</organism>
<dbReference type="GO" id="GO:0003677">
    <property type="term" value="F:DNA binding"/>
    <property type="evidence" value="ECO:0007669"/>
    <property type="project" value="InterPro"/>
</dbReference>
<feature type="coiled-coil region" evidence="1">
    <location>
        <begin position="99"/>
        <end position="126"/>
    </location>
</feature>
<sequence length="127" mass="14601">MTDAERACDEDWNSVAEAIRNRMAETRMTQMDVASRARLSLTTIRELQHNLSPRRRRPQTLAAVSEALGWPAGYLDQVLRGDRPEPHDDEVRDPVLQALDGLSREIRELRDRVEQIERQLTAEDAKP</sequence>
<reference evidence="2 3" key="1">
    <citation type="submission" date="2019-06" db="EMBL/GenBank/DDBJ databases">
        <title>Sequencing the genomes of 1000 actinobacteria strains.</title>
        <authorList>
            <person name="Klenk H.-P."/>
        </authorList>
    </citation>
    <scope>NUCLEOTIDE SEQUENCE [LARGE SCALE GENOMIC DNA]</scope>
    <source>
        <strain evidence="2 3">DSM 45671</strain>
    </source>
</reference>
<accession>A0A561SH75</accession>
<keyword evidence="3" id="KW-1185">Reference proteome</keyword>
<evidence type="ECO:0000256" key="1">
    <source>
        <dbReference type="SAM" id="Coils"/>
    </source>
</evidence>
<comment type="caution">
    <text evidence="2">The sequence shown here is derived from an EMBL/GenBank/DDBJ whole genome shotgun (WGS) entry which is preliminary data.</text>
</comment>
<name>A0A561SH75_9PSEU</name>
<dbReference type="AlphaFoldDB" id="A0A561SH75"/>
<evidence type="ECO:0000313" key="2">
    <source>
        <dbReference type="EMBL" id="TWF74177.1"/>
    </source>
</evidence>
<dbReference type="RefSeq" id="WP_147253589.1">
    <property type="nucleotide sequence ID" value="NZ_VIWU01000001.1"/>
</dbReference>
<dbReference type="OrthoDB" id="5186342at2"/>
<dbReference type="InterPro" id="IPR010982">
    <property type="entry name" value="Lambda_DNA-bd_dom_sf"/>
</dbReference>
<dbReference type="EMBL" id="VIWU01000001">
    <property type="protein sequence ID" value="TWF74177.1"/>
    <property type="molecule type" value="Genomic_DNA"/>
</dbReference>
<dbReference type="Proteomes" id="UP000321261">
    <property type="component" value="Unassembled WGS sequence"/>
</dbReference>
<evidence type="ECO:0000313" key="3">
    <source>
        <dbReference type="Proteomes" id="UP000321261"/>
    </source>
</evidence>
<dbReference type="SUPFAM" id="SSF47413">
    <property type="entry name" value="lambda repressor-like DNA-binding domains"/>
    <property type="match status" value="1"/>
</dbReference>
<gene>
    <name evidence="2" type="ORF">FHX44_1156</name>
</gene>
<proteinExistence type="predicted"/>
<evidence type="ECO:0008006" key="4">
    <source>
        <dbReference type="Google" id="ProtNLM"/>
    </source>
</evidence>